<dbReference type="Proteomes" id="UP001595377">
    <property type="component" value="Unassembled WGS sequence"/>
</dbReference>
<gene>
    <name evidence="1" type="ORF">ACFOHH_21475</name>
</gene>
<organism evidence="1 2">
    <name type="scientific">Shinella pollutisoli</name>
    <dbReference type="NCBI Taxonomy" id="2250594"/>
    <lineage>
        <taxon>Bacteria</taxon>
        <taxon>Pseudomonadati</taxon>
        <taxon>Pseudomonadota</taxon>
        <taxon>Alphaproteobacteria</taxon>
        <taxon>Hyphomicrobiales</taxon>
        <taxon>Rhizobiaceae</taxon>
        <taxon>Shinella</taxon>
    </lineage>
</organism>
<proteinExistence type="predicted"/>
<evidence type="ECO:0000313" key="2">
    <source>
        <dbReference type="Proteomes" id="UP001595377"/>
    </source>
</evidence>
<reference evidence="2" key="1">
    <citation type="journal article" date="2019" name="Int. J. Syst. Evol. Microbiol.">
        <title>The Global Catalogue of Microorganisms (GCM) 10K type strain sequencing project: providing services to taxonomists for standard genome sequencing and annotation.</title>
        <authorList>
            <consortium name="The Broad Institute Genomics Platform"/>
            <consortium name="The Broad Institute Genome Sequencing Center for Infectious Disease"/>
            <person name="Wu L."/>
            <person name="Ma J."/>
        </authorList>
    </citation>
    <scope>NUCLEOTIDE SEQUENCE [LARGE SCALE GENOMIC DNA]</scope>
    <source>
        <strain evidence="2">KCTC 52677</strain>
    </source>
</reference>
<dbReference type="RefSeq" id="WP_257318417.1">
    <property type="nucleotide sequence ID" value="NZ_JANFDG010000055.1"/>
</dbReference>
<comment type="caution">
    <text evidence="1">The sequence shown here is derived from an EMBL/GenBank/DDBJ whole genome shotgun (WGS) entry which is preliminary data.</text>
</comment>
<sequence>MVERLVHHIYKPGFERNRIVSVGEDTPSHREFHQRTNPAGTPHANASVLGKALGSGLPKQIVSVFKTTINITRCLHAVPANPSTHLFGGQHVVGAPVISANAGSRPVSQSDRMNQLQMMQYWREKPACATRNGLNPSLLFQNYEDGAACSFA</sequence>
<accession>A0ABV7DMF3</accession>
<dbReference type="EMBL" id="JBHRSP010000039">
    <property type="protein sequence ID" value="MFC3075696.1"/>
    <property type="molecule type" value="Genomic_DNA"/>
</dbReference>
<keyword evidence="2" id="KW-1185">Reference proteome</keyword>
<name>A0ABV7DMF3_9HYPH</name>
<evidence type="ECO:0000313" key="1">
    <source>
        <dbReference type="EMBL" id="MFC3075696.1"/>
    </source>
</evidence>
<protein>
    <submittedName>
        <fullName evidence="1">Uncharacterized protein</fullName>
    </submittedName>
</protein>